<evidence type="ECO:0000313" key="2">
    <source>
        <dbReference type="Proteomes" id="UP001593833"/>
    </source>
</evidence>
<comment type="caution">
    <text evidence="1">The sequence shown here is derived from an EMBL/GenBank/DDBJ whole genome shotgun (WGS) entry which is preliminary data.</text>
</comment>
<dbReference type="InterPro" id="IPR014262">
    <property type="entry name" value="HAF_rpt"/>
</dbReference>
<sequence>MIRPQPSRLSTILGLVCLTLMTIPIQAQDYDLIDLGTLGGTRSGANAISESGIIAGYAATASGEVHTVLWINGVIQDLGMPPFGWGKAVGVNDAGQVAVTGEGSPQSYRGFLWEEDTWTELGLLPGRNECIPEEIDGHGRIVGTCLTLGQANSAAFIWDAGEMSDLGTLSGTARAYGINQSGKVVGHCWANQQGGNGEQRAFLWENDVMAELRPLADRLNSHAFGLNDLGDVVGSSWSPVGPYGLSADRATLWRNGRAEIVDLGRTPGPPVCSADPYYTDNIALAINSHEQIVGHAQCIASGGSLAAFLWQDGVMYNLNDLIPPGSGWDLIKALDINDAGEIVGLGIAPGGGSYIRAFLLVPTDPSMSVSPNEMSSPHRVNVAPNPFHLDTRISYVLQTPGPVCVSIHDIAGRYIATLRDGFQPAGSHSLTWDAVTYESGASQDGIYFVRVGSNDGVRVRRLIRFRR</sequence>
<protein>
    <submittedName>
        <fullName evidence="1">T9SS type A sorting domain-containing protein</fullName>
    </submittedName>
</protein>
<dbReference type="NCBIfam" id="TIGR02913">
    <property type="entry name" value="HAF_rpt"/>
    <property type="match status" value="3"/>
</dbReference>
<dbReference type="InterPro" id="IPR026444">
    <property type="entry name" value="Secre_tail"/>
</dbReference>
<dbReference type="Gene3D" id="2.60.40.4070">
    <property type="match status" value="1"/>
</dbReference>
<proteinExistence type="predicted"/>
<dbReference type="EMBL" id="JBHPKH010000005">
    <property type="protein sequence ID" value="MFC1572160.1"/>
    <property type="molecule type" value="Genomic_DNA"/>
</dbReference>
<accession>A0ABV6YIQ0</accession>
<keyword evidence="2" id="KW-1185">Reference proteome</keyword>
<organism evidence="1 2">
    <name type="scientific">Eiseniibacteriota bacterium</name>
    <dbReference type="NCBI Taxonomy" id="2212470"/>
    <lineage>
        <taxon>Bacteria</taxon>
        <taxon>Candidatus Eiseniibacteriota</taxon>
    </lineage>
</organism>
<evidence type="ECO:0000313" key="1">
    <source>
        <dbReference type="EMBL" id="MFC1572160.1"/>
    </source>
</evidence>
<dbReference type="Proteomes" id="UP001593833">
    <property type="component" value="Unassembled WGS sequence"/>
</dbReference>
<dbReference type="NCBIfam" id="TIGR04183">
    <property type="entry name" value="Por_Secre_tail"/>
    <property type="match status" value="1"/>
</dbReference>
<gene>
    <name evidence="1" type="ORF">ACFL6M_01050</name>
</gene>
<reference evidence="1 2" key="1">
    <citation type="submission" date="2024-09" db="EMBL/GenBank/DDBJ databases">
        <authorList>
            <person name="D'Angelo T."/>
        </authorList>
    </citation>
    <scope>NUCLEOTIDE SEQUENCE [LARGE SCALE GENOMIC DNA]</scope>
    <source>
        <strain evidence="1">SAG AM-320-E07</strain>
    </source>
</reference>
<name>A0ABV6YIQ0_UNCEI</name>